<dbReference type="EMBL" id="VEVO01000009">
    <property type="protein sequence ID" value="KAF0037234.1"/>
    <property type="molecule type" value="Genomic_DNA"/>
</dbReference>
<name>A0A6A4T1Z1_SCOMX</name>
<dbReference type="Proteomes" id="UP000438429">
    <property type="component" value="Unassembled WGS sequence"/>
</dbReference>
<feature type="compositionally biased region" description="Basic and acidic residues" evidence="1">
    <location>
        <begin position="1"/>
        <end position="19"/>
    </location>
</feature>
<gene>
    <name evidence="2" type="ORF">F2P81_010108</name>
</gene>
<proteinExistence type="predicted"/>
<organism evidence="2 3">
    <name type="scientific">Scophthalmus maximus</name>
    <name type="common">Turbot</name>
    <name type="synonym">Psetta maxima</name>
    <dbReference type="NCBI Taxonomy" id="52904"/>
    <lineage>
        <taxon>Eukaryota</taxon>
        <taxon>Metazoa</taxon>
        <taxon>Chordata</taxon>
        <taxon>Craniata</taxon>
        <taxon>Vertebrata</taxon>
        <taxon>Euteleostomi</taxon>
        <taxon>Actinopterygii</taxon>
        <taxon>Neopterygii</taxon>
        <taxon>Teleostei</taxon>
        <taxon>Neoteleostei</taxon>
        <taxon>Acanthomorphata</taxon>
        <taxon>Carangaria</taxon>
        <taxon>Pleuronectiformes</taxon>
        <taxon>Pleuronectoidei</taxon>
        <taxon>Scophthalmidae</taxon>
        <taxon>Scophthalmus</taxon>
    </lineage>
</organism>
<evidence type="ECO:0000313" key="2">
    <source>
        <dbReference type="EMBL" id="KAF0037234.1"/>
    </source>
</evidence>
<comment type="caution">
    <text evidence="2">The sequence shown here is derived from an EMBL/GenBank/DDBJ whole genome shotgun (WGS) entry which is preliminary data.</text>
</comment>
<accession>A0A6A4T1Z1</accession>
<evidence type="ECO:0000256" key="1">
    <source>
        <dbReference type="SAM" id="MobiDB-lite"/>
    </source>
</evidence>
<sequence>MTQHLQEETKTGHDNKDGTVDGCESPSRKYPKKGPIEGVVEIWSKDGRCKSLSISFVSERNVCGRDPSIKTDSAVSDEESYQCEKEKGEYKICRVPRGGGGREV</sequence>
<dbReference type="AlphaFoldDB" id="A0A6A4T1Z1"/>
<protein>
    <submittedName>
        <fullName evidence="2">Uncharacterized protein</fullName>
    </submittedName>
</protein>
<reference evidence="2 3" key="1">
    <citation type="submission" date="2019-06" db="EMBL/GenBank/DDBJ databases">
        <title>Draft genomes of female and male turbot (Scophthalmus maximus).</title>
        <authorList>
            <person name="Xu H."/>
            <person name="Xu X.-W."/>
            <person name="Shao C."/>
            <person name="Chen S."/>
        </authorList>
    </citation>
    <scope>NUCLEOTIDE SEQUENCE [LARGE SCALE GENOMIC DNA]</scope>
    <source>
        <strain evidence="2">Ysfricsl-2016a</strain>
        <tissue evidence="2">Blood</tissue>
    </source>
</reference>
<feature type="region of interest" description="Disordered" evidence="1">
    <location>
        <begin position="1"/>
        <end position="36"/>
    </location>
</feature>
<evidence type="ECO:0000313" key="3">
    <source>
        <dbReference type="Proteomes" id="UP000438429"/>
    </source>
</evidence>